<protein>
    <submittedName>
        <fullName evidence="9">Putative Integrase</fullName>
    </submittedName>
</protein>
<gene>
    <name evidence="9" type="ORF">STVIR_4045</name>
</gene>
<evidence type="ECO:0000256" key="4">
    <source>
        <dbReference type="ARBA" id="ARBA00023172"/>
    </source>
</evidence>
<dbReference type="PANTHER" id="PTHR30349:SF64">
    <property type="entry name" value="PROPHAGE INTEGRASE INTD-RELATED"/>
    <property type="match status" value="1"/>
</dbReference>
<evidence type="ECO:0000256" key="5">
    <source>
        <dbReference type="PROSITE-ProRule" id="PRU01248"/>
    </source>
</evidence>
<dbReference type="InterPro" id="IPR013762">
    <property type="entry name" value="Integrase-like_cat_sf"/>
</dbReference>
<evidence type="ECO:0000256" key="2">
    <source>
        <dbReference type="ARBA" id="ARBA00022908"/>
    </source>
</evidence>
<evidence type="ECO:0000259" key="7">
    <source>
        <dbReference type="PROSITE" id="PS51898"/>
    </source>
</evidence>
<keyword evidence="2" id="KW-0229">DNA integration</keyword>
<dbReference type="GO" id="GO:0015074">
    <property type="term" value="P:DNA integration"/>
    <property type="evidence" value="ECO:0007669"/>
    <property type="project" value="UniProtKB-KW"/>
</dbReference>
<evidence type="ECO:0000256" key="6">
    <source>
        <dbReference type="SAM" id="MobiDB-lite"/>
    </source>
</evidence>
<feature type="domain" description="Tyr recombinase" evidence="7">
    <location>
        <begin position="171"/>
        <end position="360"/>
    </location>
</feature>
<dbReference type="Pfam" id="PF00589">
    <property type="entry name" value="Phage_integrase"/>
    <property type="match status" value="1"/>
</dbReference>
<dbReference type="PANTHER" id="PTHR30349">
    <property type="entry name" value="PHAGE INTEGRASE-RELATED"/>
    <property type="match status" value="1"/>
</dbReference>
<dbReference type="Gene3D" id="1.10.443.10">
    <property type="entry name" value="Intergrase catalytic core"/>
    <property type="match status" value="1"/>
</dbReference>
<dbReference type="InterPro" id="IPR004107">
    <property type="entry name" value="Integrase_SAM-like_N"/>
</dbReference>
<name>L8PF67_STRVR</name>
<dbReference type="GO" id="GO:0003677">
    <property type="term" value="F:DNA binding"/>
    <property type="evidence" value="ECO:0007669"/>
    <property type="project" value="UniProtKB-UniRule"/>
</dbReference>
<organism evidence="9 10">
    <name type="scientific">Streptomyces viridochromogenes Tue57</name>
    <dbReference type="NCBI Taxonomy" id="1160705"/>
    <lineage>
        <taxon>Bacteria</taxon>
        <taxon>Bacillati</taxon>
        <taxon>Actinomycetota</taxon>
        <taxon>Actinomycetes</taxon>
        <taxon>Kitasatosporales</taxon>
        <taxon>Streptomycetaceae</taxon>
        <taxon>Streptomyces</taxon>
    </lineage>
</organism>
<dbReference type="PROSITE" id="PS51900">
    <property type="entry name" value="CB"/>
    <property type="match status" value="1"/>
</dbReference>
<dbReference type="Gene3D" id="1.10.150.130">
    <property type="match status" value="1"/>
</dbReference>
<dbReference type="Pfam" id="PF14659">
    <property type="entry name" value="Phage_int_SAM_3"/>
    <property type="match status" value="1"/>
</dbReference>
<keyword evidence="3 5" id="KW-0238">DNA-binding</keyword>
<dbReference type="PATRIC" id="fig|1160705.3.peg.4000"/>
<dbReference type="InterPro" id="IPR011010">
    <property type="entry name" value="DNA_brk_join_enz"/>
</dbReference>
<dbReference type="RefSeq" id="WP_003999382.1">
    <property type="nucleotide sequence ID" value="NZ_AMLP01000124.1"/>
</dbReference>
<reference evidence="9 10" key="1">
    <citation type="journal article" date="2013" name="Genome Announc.">
        <title>Draft Genome Sequence of Streptomyces viridochromogenes Strain Tu57, Producer of Avilamycin.</title>
        <authorList>
            <person name="Gruning B.A."/>
            <person name="Erxleben A."/>
            <person name="Hahnlein A."/>
            <person name="Gunther S."/>
        </authorList>
    </citation>
    <scope>NUCLEOTIDE SEQUENCE [LARGE SCALE GENOMIC DNA]</scope>
    <source>
        <strain evidence="9 10">Tue57</strain>
    </source>
</reference>
<feature type="domain" description="Core-binding (CB)" evidence="8">
    <location>
        <begin position="71"/>
        <end position="150"/>
    </location>
</feature>
<dbReference type="Proteomes" id="UP000011205">
    <property type="component" value="Unassembled WGS sequence"/>
</dbReference>
<comment type="similarity">
    <text evidence="1">Belongs to the 'phage' integrase family.</text>
</comment>
<dbReference type="InterPro" id="IPR058717">
    <property type="entry name" value="Phage_L5_Integrase_N"/>
</dbReference>
<dbReference type="CDD" id="cd01189">
    <property type="entry name" value="INT_ICEBs1_C_like"/>
    <property type="match status" value="1"/>
</dbReference>
<comment type="caution">
    <text evidence="9">The sequence shown here is derived from an EMBL/GenBank/DDBJ whole genome shotgun (WGS) entry which is preliminary data.</text>
</comment>
<dbReference type="InterPro" id="IPR002104">
    <property type="entry name" value="Integrase_catalytic"/>
</dbReference>
<evidence type="ECO:0000256" key="3">
    <source>
        <dbReference type="ARBA" id="ARBA00023125"/>
    </source>
</evidence>
<evidence type="ECO:0000256" key="1">
    <source>
        <dbReference type="ARBA" id="ARBA00008857"/>
    </source>
</evidence>
<dbReference type="Pfam" id="PF26003">
    <property type="entry name" value="Integrase_N_phage"/>
    <property type="match status" value="1"/>
</dbReference>
<keyword evidence="4" id="KW-0233">DNA recombination</keyword>
<accession>L8PF67</accession>
<sequence>MAGRKPQRRREFGTVRKLASGRWQARYIGPDGQRYTAPETFETRSDAQDWLNLVRADIERNVWRDPDAGAVNFEKYALRWMEERGLAATTVDRYDGLLRLHILPTFGGKDLDEITPPSVRTWRAERLKATGPTTVAKSYRLLKGILQTAVDDDLLRTNPCRIKGAGKEEADERPTATIAQVFDLADAMGPRWRLMVLLGAFASLRPEELAELRRHSVDLDECSLRITRASPELTNGRRVTGDPKSRAGKRTVYLPDFLLPELRRHLQWFAEKDRDGLIFVGEKGAPFRRSTFGRKWRKARTKVGMPDNFRFYDLRHTGNTLAADTGAKLKDLMVRAGQSSERAQLIYQHSTAKHQRRLARGIDAEVRTSLREASSGVQQDAREAYGRHPGGPPKPLLPRSGDRLFRRPPAWGGSES</sequence>
<dbReference type="InterPro" id="IPR050090">
    <property type="entry name" value="Tyrosine_recombinase_XerCD"/>
</dbReference>
<proteinExistence type="inferred from homology"/>
<dbReference type="InterPro" id="IPR044068">
    <property type="entry name" value="CB"/>
</dbReference>
<dbReference type="InterPro" id="IPR010998">
    <property type="entry name" value="Integrase_recombinase_N"/>
</dbReference>
<dbReference type="EMBL" id="AMLP01000124">
    <property type="protein sequence ID" value="ELS54864.1"/>
    <property type="molecule type" value="Genomic_DNA"/>
</dbReference>
<dbReference type="AlphaFoldDB" id="L8PF67"/>
<evidence type="ECO:0000313" key="10">
    <source>
        <dbReference type="Proteomes" id="UP000011205"/>
    </source>
</evidence>
<dbReference type="GO" id="GO:0006310">
    <property type="term" value="P:DNA recombination"/>
    <property type="evidence" value="ECO:0007669"/>
    <property type="project" value="UniProtKB-KW"/>
</dbReference>
<dbReference type="PROSITE" id="PS51898">
    <property type="entry name" value="TYR_RECOMBINASE"/>
    <property type="match status" value="1"/>
</dbReference>
<evidence type="ECO:0000313" key="9">
    <source>
        <dbReference type="EMBL" id="ELS54864.1"/>
    </source>
</evidence>
<evidence type="ECO:0000259" key="8">
    <source>
        <dbReference type="PROSITE" id="PS51900"/>
    </source>
</evidence>
<feature type="region of interest" description="Disordered" evidence="6">
    <location>
        <begin position="369"/>
        <end position="416"/>
    </location>
</feature>
<dbReference type="SUPFAM" id="SSF56349">
    <property type="entry name" value="DNA breaking-rejoining enzymes"/>
    <property type="match status" value="1"/>
</dbReference>